<dbReference type="PANTHER" id="PTHR45953">
    <property type="entry name" value="IDURONATE 2-SULFATASE"/>
    <property type="match status" value="1"/>
</dbReference>
<evidence type="ECO:0000259" key="3">
    <source>
        <dbReference type="Pfam" id="PF00884"/>
    </source>
</evidence>
<keyword evidence="1" id="KW-0479">Metal-binding</keyword>
<proteinExistence type="predicted"/>
<dbReference type="EMBL" id="CP120863">
    <property type="protein sequence ID" value="WFE91290.1"/>
    <property type="molecule type" value="Genomic_DNA"/>
</dbReference>
<reference evidence="4 5" key="1">
    <citation type="submission" date="2023-03" db="EMBL/GenBank/DDBJ databases">
        <title>Roseibium porphyridii sp. nov. and Roseibium rhodosorbium sp. nov. isolated from marine algae, Porphyridium cruentum and Rhodosorus marinus, respectively.</title>
        <authorList>
            <person name="Lee M.W."/>
            <person name="Choi B.J."/>
            <person name="Lee J.K."/>
            <person name="Choi D.G."/>
            <person name="Baek J.H."/>
            <person name="Bayburt H."/>
            <person name="Kim J.M."/>
            <person name="Han D.M."/>
            <person name="Kim K.H."/>
            <person name="Jeon C.O."/>
        </authorList>
    </citation>
    <scope>NUCLEOTIDE SEQUENCE [LARGE SCALE GENOMIC DNA]</scope>
    <source>
        <strain evidence="4 5">KMA01</strain>
    </source>
</reference>
<sequence length="492" mass="56656">MNLGKAENQKDNVKADEEDRPNIIFIITDQQRFDTIAAHGHDHMETPHLDRLVSEGVSFTNCHITAASCVPCRASLFTGYYPHVNGVLENEQLWQHTWVEKLRDAGYTCVNVGKMHTNPFNADAGFDERYIVENKDRYLQGRWYFDEWDKALAAHGLVKQQREKYRERDDYGRALGAFEWELPENLHSDVFVGNFAKWWLDTKPKAEPLFMQIGFPGPHPPYDPTPRFAERYMGKNNIPAPKVSDTDLSGQPSYLEHKRVHDAEVDHDSILWNPDRSDEDIRRMRAYYYANVTMIDESIGRLMQSLEDNGYIDNTVIIFVSDHGDCLGDHGVSQKWSMYDVVTKVPAIVWAPKRFEGSRTLDGLCQLFDFGPTILELAGLAVPDDYEAQSLLPALKGEDWTPRERVYCEQAGDMALTGADFITMVRDERYKLVHLMGSQEGQLFDLKTDPDEMINLWDCEAHAEIRTKMKEDILNWLIASNHKTRDRFALAR</sequence>
<evidence type="ECO:0000256" key="2">
    <source>
        <dbReference type="ARBA" id="ARBA00022801"/>
    </source>
</evidence>
<accession>A0ABY8FBQ7</accession>
<evidence type="ECO:0000313" key="4">
    <source>
        <dbReference type="EMBL" id="WFE91290.1"/>
    </source>
</evidence>
<feature type="domain" description="Sulfatase N-terminal" evidence="3">
    <location>
        <begin position="21"/>
        <end position="379"/>
    </location>
</feature>
<dbReference type="PANTHER" id="PTHR45953:SF1">
    <property type="entry name" value="IDURONATE 2-SULFATASE"/>
    <property type="match status" value="1"/>
</dbReference>
<dbReference type="InterPro" id="IPR000917">
    <property type="entry name" value="Sulfatase_N"/>
</dbReference>
<evidence type="ECO:0000256" key="1">
    <source>
        <dbReference type="ARBA" id="ARBA00022723"/>
    </source>
</evidence>
<name>A0ABY8FBQ7_9HYPH</name>
<dbReference type="SUPFAM" id="SSF53649">
    <property type="entry name" value="Alkaline phosphatase-like"/>
    <property type="match status" value="1"/>
</dbReference>
<dbReference type="Proteomes" id="UP001209803">
    <property type="component" value="Chromosome"/>
</dbReference>
<keyword evidence="5" id="KW-1185">Reference proteome</keyword>
<dbReference type="InterPro" id="IPR017850">
    <property type="entry name" value="Alkaline_phosphatase_core_sf"/>
</dbReference>
<organism evidence="4 5">
    <name type="scientific">Roseibium porphyridii</name>
    <dbReference type="NCBI Taxonomy" id="2866279"/>
    <lineage>
        <taxon>Bacteria</taxon>
        <taxon>Pseudomonadati</taxon>
        <taxon>Pseudomonadota</taxon>
        <taxon>Alphaproteobacteria</taxon>
        <taxon>Hyphomicrobiales</taxon>
        <taxon>Stappiaceae</taxon>
        <taxon>Roseibium</taxon>
    </lineage>
</organism>
<keyword evidence="2" id="KW-0378">Hydrolase</keyword>
<dbReference type="RefSeq" id="WP_265683611.1">
    <property type="nucleotide sequence ID" value="NZ_CP120863.1"/>
</dbReference>
<evidence type="ECO:0000313" key="5">
    <source>
        <dbReference type="Proteomes" id="UP001209803"/>
    </source>
</evidence>
<gene>
    <name evidence="4" type="ORF">K1718_08020</name>
</gene>
<dbReference type="Pfam" id="PF00884">
    <property type="entry name" value="Sulfatase"/>
    <property type="match status" value="1"/>
</dbReference>
<dbReference type="Gene3D" id="3.40.720.10">
    <property type="entry name" value="Alkaline Phosphatase, subunit A"/>
    <property type="match status" value="1"/>
</dbReference>
<protein>
    <submittedName>
        <fullName evidence="4">Sulfatase-like hydrolase/transferase</fullName>
    </submittedName>
</protein>